<gene>
    <name evidence="4" type="ordered locus">TREAZ_3555</name>
</gene>
<dbReference type="EMBL" id="CP001841">
    <property type="protein sequence ID" value="AEF82368.1"/>
    <property type="molecule type" value="Genomic_DNA"/>
</dbReference>
<dbReference type="CDD" id="cd07185">
    <property type="entry name" value="OmpA_C-like"/>
    <property type="match status" value="1"/>
</dbReference>
<accession>F5Y702</accession>
<dbReference type="Pfam" id="PF13860">
    <property type="entry name" value="FlgD_ig"/>
    <property type="match status" value="1"/>
</dbReference>
<dbReference type="InterPro" id="IPR036737">
    <property type="entry name" value="OmpA-like_sf"/>
</dbReference>
<dbReference type="Pfam" id="PF13585">
    <property type="entry name" value="CHU_C"/>
    <property type="match status" value="1"/>
</dbReference>
<sequence length="1357" mass="146341">MIQKKILTILAVFSLALPVFGQSDGWTPFGANTAQDLYAPSMAGRGGYTTSKGGAPASALNPAAEGDAQRLIFDIGYMGLPGLGDESGFGNALNLGAIIPTRVGVFGGSIRFLQSPFDSFSVATSFQANLNAAKELYPGLSLGLGLNFGFNTVETWMAAADLGFRYNIGNLGALENFTWALVLRGLGKSWIPSMLTPAAGLSFDFVHIEGDGDKADPLRIGFAADVYLPTFQNFGGKLGLNLTIAEIVTISTSTQFNLKEGIEGNPPSPIPSIGIAANIKLKSGGRRLVGGTLPSDGELAVDIAAKPLYNGIWAMGGGVTWTVGVADKTPPAISIDYPETIWISPNNDGKADDLEFPIAITDQRYIEEWVMEISDESGEVVRTYRNKERRPETQGVRNFFSRLTDVKSGVEIPPTLRWDGILESGETAPDGKYTFAITASDDNGNTAVSAFYEAMIDNTAPSITIEPFADGGNIFSPDGDGNKDTLSIAMSGSAEDLWEGAIYDATGVKIRGFNFENKAPAAITWNGTDENGDIVPDGVYSFRIAATDKAQNSESAELGNIIVSTIQPQSAITIGDAWFSPNGDNIKDTIGLTLVVPVKEGIVGWEVLIKDSAGSTRRTISGTNDLPARIEYDGRNDTNIVLGEGVYGANLSVRYRNGYVSTASSPSFTLDITAPRASVRIEDPDLAPGGTAVFSPNNDGSKDELILIQEGSNELSWIGEIRKAGQTTGPAVRSFRFNGTPLTRLVWDGMDNAGALSPDGTYVYELFSTDPAGNSGRSNRVNFEIFTKDTPVFLATDLRAFSPNGDGVRDTINFQPQIQEATGILNWKIEVQNIDNSSGRSISSSASTVRTITGNSSVPANIPWNGRTDSGAMASDGTYVARLDLEYRSGNKPSALSRAFTLDTQAPQADLSLPFTLFSPNGDGKRDFLPIQVNTQGNDEWNAVITDSRNAIVRSWNWTGRAPAIPLPWDGTDQMGNNVPDGTYTFTLSSTDEAGNSTRKTLTGISVDARIPRVFLTASTQAIAPKANTSTDAMRFNLMLQPQEGIESWKLELKNEQNQIVRTFSGTASAPPASIGWSGTDDRGILREGKYIPTITVSYIKGDVVIVSAPQVTVDITGPVLTWTSRPQYFSPDNDGVEDELYISLTAQDASPIANWRVDIRETEGTKQLFYRIEGRGSPSDRIVWDGRSNRGELVQAATDYSYTYTAADTLGNSSTIEGMFSTDVMVIRDGNMLKIQVPSITFRANEADFDGLPAERIETNTRVLRRIAEILNKFRDYRITVEGHANPVLGTAKEETEELQPLSLRRANAIIEQLVNYGVSRGRLSSVGRGGTRTVVSPADLDNRWKNRRVEFILNK</sequence>
<dbReference type="InterPro" id="IPR050330">
    <property type="entry name" value="Bact_OuterMem_StrucFunc"/>
</dbReference>
<dbReference type="Pfam" id="PF00691">
    <property type="entry name" value="OmpA"/>
    <property type="match status" value="1"/>
</dbReference>
<dbReference type="PANTHER" id="PTHR30329:SF21">
    <property type="entry name" value="LIPOPROTEIN YIAD-RELATED"/>
    <property type="match status" value="1"/>
</dbReference>
<keyword evidence="1" id="KW-0472">Membrane</keyword>
<dbReference type="InterPro" id="IPR025965">
    <property type="entry name" value="FlgD/Vpr_Ig-like"/>
</dbReference>
<evidence type="ECO:0000313" key="5">
    <source>
        <dbReference type="Proteomes" id="UP000009222"/>
    </source>
</evidence>
<dbReference type="GO" id="GO:0016020">
    <property type="term" value="C:membrane"/>
    <property type="evidence" value="ECO:0007669"/>
    <property type="project" value="UniProtKB-UniRule"/>
</dbReference>
<dbReference type="Proteomes" id="UP000009222">
    <property type="component" value="Chromosome"/>
</dbReference>
<proteinExistence type="predicted"/>
<dbReference type="InterPro" id="IPR006665">
    <property type="entry name" value="OmpA-like"/>
</dbReference>
<name>F5Y702_LEAAZ</name>
<evidence type="ECO:0000313" key="4">
    <source>
        <dbReference type="EMBL" id="AEF82368.1"/>
    </source>
</evidence>
<dbReference type="HOGENOM" id="CLU_005670_0_0_12"/>
<reference evidence="4 5" key="2">
    <citation type="journal article" date="2011" name="ISME J.">
        <title>RNA-seq reveals cooperative metabolic interactions between two termite-gut spirochete species in co-culture.</title>
        <authorList>
            <person name="Rosenthal A.Z."/>
            <person name="Matson E.G."/>
            <person name="Eldar A."/>
            <person name="Leadbetter J.R."/>
        </authorList>
    </citation>
    <scope>NUCLEOTIDE SEQUENCE [LARGE SCALE GENOMIC DNA]</scope>
    <source>
        <strain evidence="5">ATCC BAA-888 / DSM 13862 / ZAS-9</strain>
    </source>
</reference>
<dbReference type="OrthoDB" id="337472at2"/>
<organism evidence="4 5">
    <name type="scientific">Leadbettera azotonutricia (strain ATCC BAA-888 / DSM 13862 / ZAS-9)</name>
    <name type="common">Treponema azotonutricium</name>
    <dbReference type="NCBI Taxonomy" id="545695"/>
    <lineage>
        <taxon>Bacteria</taxon>
        <taxon>Pseudomonadati</taxon>
        <taxon>Spirochaetota</taxon>
        <taxon>Spirochaetia</taxon>
        <taxon>Spirochaetales</taxon>
        <taxon>Breznakiellaceae</taxon>
        <taxon>Leadbettera</taxon>
    </lineage>
</organism>
<evidence type="ECO:0000256" key="2">
    <source>
        <dbReference type="SAM" id="SignalP"/>
    </source>
</evidence>
<dbReference type="InParanoid" id="F5Y702"/>
<dbReference type="SUPFAM" id="SSF103088">
    <property type="entry name" value="OmpA-like"/>
    <property type="match status" value="1"/>
</dbReference>
<evidence type="ECO:0000256" key="1">
    <source>
        <dbReference type="PROSITE-ProRule" id="PRU00473"/>
    </source>
</evidence>
<dbReference type="PROSITE" id="PS51123">
    <property type="entry name" value="OMPA_2"/>
    <property type="match status" value="1"/>
</dbReference>
<protein>
    <submittedName>
        <fullName evidence="4">OmpA family protein</fullName>
    </submittedName>
</protein>
<dbReference type="KEGG" id="taz:TREAZ_3555"/>
<dbReference type="Gene3D" id="3.30.1330.60">
    <property type="entry name" value="OmpA-like domain"/>
    <property type="match status" value="1"/>
</dbReference>
<feature type="chain" id="PRO_5003329719" evidence="2">
    <location>
        <begin position="22"/>
        <end position="1357"/>
    </location>
</feature>
<evidence type="ECO:0000259" key="3">
    <source>
        <dbReference type="PROSITE" id="PS51123"/>
    </source>
</evidence>
<feature type="signal peptide" evidence="2">
    <location>
        <begin position="1"/>
        <end position="21"/>
    </location>
</feature>
<dbReference type="RefSeq" id="WP_015712023.1">
    <property type="nucleotide sequence ID" value="NC_015577.1"/>
</dbReference>
<keyword evidence="2" id="KW-0732">Signal</keyword>
<reference evidence="5" key="1">
    <citation type="submission" date="2009-12" db="EMBL/GenBank/DDBJ databases">
        <title>Complete sequence of Treponema azotonutricium strain ZAS-9.</title>
        <authorList>
            <person name="Tetu S.G."/>
            <person name="Matson E."/>
            <person name="Ren Q."/>
            <person name="Seshadri R."/>
            <person name="Elbourne L."/>
            <person name="Hassan K.A."/>
            <person name="Durkin A."/>
            <person name="Radune D."/>
            <person name="Mohamoud Y."/>
            <person name="Shay R."/>
            <person name="Jin S."/>
            <person name="Zhang X."/>
            <person name="Lucey K."/>
            <person name="Ballor N.R."/>
            <person name="Ottesen E."/>
            <person name="Rosenthal R."/>
            <person name="Allen A."/>
            <person name="Leadbetter J.R."/>
            <person name="Paulsen I.T."/>
        </authorList>
    </citation>
    <scope>NUCLEOTIDE SEQUENCE [LARGE SCALE GENOMIC DNA]</scope>
    <source>
        <strain evidence="5">ATCC BAA-888 / DSM 13862 / ZAS-9</strain>
    </source>
</reference>
<dbReference type="STRING" id="545695.TREAZ_3555"/>
<feature type="domain" description="OmpA-like" evidence="3">
    <location>
        <begin position="1230"/>
        <end position="1357"/>
    </location>
</feature>
<dbReference type="eggNOG" id="COG2885">
    <property type="taxonomic scope" value="Bacteria"/>
</dbReference>
<keyword evidence="5" id="KW-1185">Reference proteome</keyword>
<dbReference type="PANTHER" id="PTHR30329">
    <property type="entry name" value="STATOR ELEMENT OF FLAGELLAR MOTOR COMPLEX"/>
    <property type="match status" value="1"/>
</dbReference>
<dbReference type="Gene3D" id="2.60.40.4070">
    <property type="match status" value="3"/>
</dbReference>